<dbReference type="PRINTS" id="PR00111">
    <property type="entry name" value="ABHYDROLASE"/>
</dbReference>
<dbReference type="EMBL" id="JANJOU010000021">
    <property type="protein sequence ID" value="MCR0984464.1"/>
    <property type="molecule type" value="Genomic_DNA"/>
</dbReference>
<dbReference type="InterPro" id="IPR029058">
    <property type="entry name" value="AB_hydrolase_fold"/>
</dbReference>
<evidence type="ECO:0000313" key="4">
    <source>
        <dbReference type="Proteomes" id="UP001524642"/>
    </source>
</evidence>
<reference evidence="3 4" key="1">
    <citation type="submission" date="2022-06" db="EMBL/GenBank/DDBJ databases">
        <title>Roseomonas CN29.</title>
        <authorList>
            <person name="Cheng Y."/>
            <person name="He X."/>
        </authorList>
    </citation>
    <scope>NUCLEOTIDE SEQUENCE [LARGE SCALE GENOMIC DNA]</scope>
    <source>
        <strain evidence="3 4">CN29</strain>
    </source>
</reference>
<dbReference type="PANTHER" id="PTHR43798">
    <property type="entry name" value="MONOACYLGLYCEROL LIPASE"/>
    <property type="match status" value="1"/>
</dbReference>
<keyword evidence="1 3" id="KW-0378">Hydrolase</keyword>
<evidence type="ECO:0000259" key="2">
    <source>
        <dbReference type="Pfam" id="PF12697"/>
    </source>
</evidence>
<dbReference type="Gene3D" id="3.40.50.1820">
    <property type="entry name" value="alpha/beta hydrolase"/>
    <property type="match status" value="1"/>
</dbReference>
<evidence type="ECO:0000256" key="1">
    <source>
        <dbReference type="ARBA" id="ARBA00022801"/>
    </source>
</evidence>
<organism evidence="3 4">
    <name type="scientific">Roseomonas populi</name>
    <dbReference type="NCBI Taxonomy" id="3121582"/>
    <lineage>
        <taxon>Bacteria</taxon>
        <taxon>Pseudomonadati</taxon>
        <taxon>Pseudomonadota</taxon>
        <taxon>Alphaproteobacteria</taxon>
        <taxon>Acetobacterales</taxon>
        <taxon>Roseomonadaceae</taxon>
        <taxon>Roseomonas</taxon>
    </lineage>
</organism>
<sequence>MTDETQAVRANGLRFHCRLDGPEGAPWMVFSNSLVTNLSVWDAQVAAFAGRYRILRYDQRGHGGTEVPAEPASFEVLAEDAAALMAHFGARAAVFAGVSMGAATALLLAARHPGLVSAVIASDGQAATAPGGAQAWQERIDLAREKGMETFADATVKRWFSPASIEAGNPAIAPVRKMITTTPEAGFVACARALQSYDLRAELPALRQPMLLVAGEADGAMPKTMRGMAEVIPDSHFVEIPAAGHLPCIEAPGPFNAAMEGFLAESARPA</sequence>
<dbReference type="Proteomes" id="UP001524642">
    <property type="component" value="Unassembled WGS sequence"/>
</dbReference>
<dbReference type="PANTHER" id="PTHR43798:SF31">
    <property type="entry name" value="AB HYDROLASE SUPERFAMILY PROTEIN YCLE"/>
    <property type="match status" value="1"/>
</dbReference>
<proteinExistence type="predicted"/>
<dbReference type="RefSeq" id="WP_257718119.1">
    <property type="nucleotide sequence ID" value="NZ_JANJOU010000021.1"/>
</dbReference>
<accession>A0ABT1X8N2</accession>
<comment type="caution">
    <text evidence="3">The sequence shown here is derived from an EMBL/GenBank/DDBJ whole genome shotgun (WGS) entry which is preliminary data.</text>
</comment>
<dbReference type="SUPFAM" id="SSF53474">
    <property type="entry name" value="alpha/beta-Hydrolases"/>
    <property type="match status" value="1"/>
</dbReference>
<dbReference type="InterPro" id="IPR050266">
    <property type="entry name" value="AB_hydrolase_sf"/>
</dbReference>
<dbReference type="InterPro" id="IPR000073">
    <property type="entry name" value="AB_hydrolase_1"/>
</dbReference>
<gene>
    <name evidence="3" type="ORF">NRP21_20610</name>
</gene>
<name>A0ABT1X8N2_9PROT</name>
<feature type="domain" description="AB hydrolase-1" evidence="2">
    <location>
        <begin position="39"/>
        <end position="258"/>
    </location>
</feature>
<protein>
    <submittedName>
        <fullName evidence="3">Alpha/beta fold hydrolase</fullName>
    </submittedName>
</protein>
<evidence type="ECO:0000313" key="3">
    <source>
        <dbReference type="EMBL" id="MCR0984464.1"/>
    </source>
</evidence>
<dbReference type="GO" id="GO:0016787">
    <property type="term" value="F:hydrolase activity"/>
    <property type="evidence" value="ECO:0007669"/>
    <property type="project" value="UniProtKB-KW"/>
</dbReference>
<dbReference type="Pfam" id="PF12697">
    <property type="entry name" value="Abhydrolase_6"/>
    <property type="match status" value="1"/>
</dbReference>
<keyword evidence="4" id="KW-1185">Reference proteome</keyword>